<dbReference type="eggNOG" id="ENOG502SIUE">
    <property type="taxonomic scope" value="Eukaryota"/>
</dbReference>
<name>K3WJF3_GLOUD</name>
<reference evidence="3" key="1">
    <citation type="journal article" date="2010" name="Genome Biol.">
        <title>Genome sequence of the necrotrophic plant pathogen Pythium ultimum reveals original pathogenicity mechanisms and effector repertoire.</title>
        <authorList>
            <person name="Levesque C.A."/>
            <person name="Brouwer H."/>
            <person name="Cano L."/>
            <person name="Hamilton J.P."/>
            <person name="Holt C."/>
            <person name="Huitema E."/>
            <person name="Raffaele S."/>
            <person name="Robideau G.P."/>
            <person name="Thines M."/>
            <person name="Win J."/>
            <person name="Zerillo M.M."/>
            <person name="Beakes G.W."/>
            <person name="Boore J.L."/>
            <person name="Busam D."/>
            <person name="Dumas B."/>
            <person name="Ferriera S."/>
            <person name="Fuerstenberg S.I."/>
            <person name="Gachon C.M."/>
            <person name="Gaulin E."/>
            <person name="Govers F."/>
            <person name="Grenville-Briggs L."/>
            <person name="Horner N."/>
            <person name="Hostetler J."/>
            <person name="Jiang R.H."/>
            <person name="Johnson J."/>
            <person name="Krajaejun T."/>
            <person name="Lin H."/>
            <person name="Meijer H.J."/>
            <person name="Moore B."/>
            <person name="Morris P."/>
            <person name="Phuntmart V."/>
            <person name="Puiu D."/>
            <person name="Shetty J."/>
            <person name="Stajich J.E."/>
            <person name="Tripathy S."/>
            <person name="Wawra S."/>
            <person name="van West P."/>
            <person name="Whitty B.R."/>
            <person name="Coutinho P.M."/>
            <person name="Henrissat B."/>
            <person name="Martin F."/>
            <person name="Thomas P.D."/>
            <person name="Tyler B.M."/>
            <person name="De Vries R.P."/>
            <person name="Kamoun S."/>
            <person name="Yandell M."/>
            <person name="Tisserat N."/>
            <person name="Buell C.R."/>
        </authorList>
    </citation>
    <scope>NUCLEOTIDE SEQUENCE</scope>
    <source>
        <strain evidence="3">DAOM:BR144</strain>
    </source>
</reference>
<dbReference type="Proteomes" id="UP000019132">
    <property type="component" value="Unassembled WGS sequence"/>
</dbReference>
<dbReference type="AlphaFoldDB" id="K3WJF3"/>
<keyword evidence="3" id="KW-1185">Reference proteome</keyword>
<dbReference type="CDD" id="cd14686">
    <property type="entry name" value="bZIP"/>
    <property type="match status" value="1"/>
</dbReference>
<evidence type="ECO:0000256" key="1">
    <source>
        <dbReference type="SAM" id="MobiDB-lite"/>
    </source>
</evidence>
<evidence type="ECO:0000313" key="2">
    <source>
        <dbReference type="EnsemblProtists" id="PYU1_T005095"/>
    </source>
</evidence>
<dbReference type="HOGENOM" id="CLU_546902_0_0_1"/>
<organism evidence="2 3">
    <name type="scientific">Globisporangium ultimum (strain ATCC 200006 / CBS 805.95 / DAOM BR144)</name>
    <name type="common">Pythium ultimum</name>
    <dbReference type="NCBI Taxonomy" id="431595"/>
    <lineage>
        <taxon>Eukaryota</taxon>
        <taxon>Sar</taxon>
        <taxon>Stramenopiles</taxon>
        <taxon>Oomycota</taxon>
        <taxon>Peronosporomycetes</taxon>
        <taxon>Pythiales</taxon>
        <taxon>Pythiaceae</taxon>
        <taxon>Globisporangium</taxon>
    </lineage>
</organism>
<dbReference type="VEuPathDB" id="FungiDB:PYU1_G005084"/>
<feature type="region of interest" description="Disordered" evidence="1">
    <location>
        <begin position="57"/>
        <end position="76"/>
    </location>
</feature>
<dbReference type="EMBL" id="GL376564">
    <property type="status" value="NOT_ANNOTATED_CDS"/>
    <property type="molecule type" value="Genomic_DNA"/>
</dbReference>
<evidence type="ECO:0000313" key="3">
    <source>
        <dbReference type="Proteomes" id="UP000019132"/>
    </source>
</evidence>
<accession>K3WJF3</accession>
<reference evidence="2" key="3">
    <citation type="submission" date="2015-02" db="UniProtKB">
        <authorList>
            <consortium name="EnsemblProtists"/>
        </authorList>
    </citation>
    <scope>IDENTIFICATION</scope>
    <source>
        <strain evidence="2">DAOM BR144</strain>
    </source>
</reference>
<feature type="compositionally biased region" description="Basic and acidic residues" evidence="1">
    <location>
        <begin position="98"/>
        <end position="108"/>
    </location>
</feature>
<reference evidence="3" key="2">
    <citation type="submission" date="2010-04" db="EMBL/GenBank/DDBJ databases">
        <authorList>
            <person name="Buell R."/>
            <person name="Hamilton J."/>
            <person name="Hostetler J."/>
        </authorList>
    </citation>
    <scope>NUCLEOTIDE SEQUENCE [LARGE SCALE GENOMIC DNA]</scope>
    <source>
        <strain evidence="3">DAOM:BR144</strain>
    </source>
</reference>
<dbReference type="InParanoid" id="K3WJF3"/>
<proteinExistence type="predicted"/>
<sequence>MEEEGTLRVTDAWTAEELELCILFGEGASASPSPAEHDRASDAPTLSLREMLRGCDGWSIDAPADDTGGEGSTAADQVGALQTAPADTAMTGNGGISEQKDSDPEEKEKLEKLRARKRDDMQRMRKRRRELIEKMKATLQLLERQYEVLQGAVQQRISDSSTGQVFIQSDVDDGRRIITDLITVADDVRSLQEERFWLEQLRTNQQKRFQRLKDAVAEGIPVLGSNFLGTLPAFAFTPITRDHASKFVRRCYENMRRLEQMASPLQPPTITKLDCEVDKEDSPALLPGGSLLATEYGISSPSDTFGWSISVQGASAEDTYICFSKFFPGITPQIAMLRSWSQVDSSLQPMIAQRLAQYKVLQVLDDSNYVVGVDMEHPFKPSLLLRGMDLRFRLHTNTEYVIGRTSLNPQSPEVRAVSAECSGFEYADSCSWIEFKSTVDPVSTQGGCMIKFQVFTFGNISGDLCLRVVNSLSATLMWERTVMLQSSCGHLSAASTEVV</sequence>
<feature type="region of interest" description="Disordered" evidence="1">
    <location>
        <begin position="85"/>
        <end position="108"/>
    </location>
</feature>
<protein>
    <submittedName>
        <fullName evidence="2">Uncharacterized protein</fullName>
    </submittedName>
</protein>
<dbReference type="EnsemblProtists" id="PYU1_T005095">
    <property type="protein sequence ID" value="PYU1_T005095"/>
    <property type="gene ID" value="PYU1_G005084"/>
</dbReference>